<dbReference type="InterPro" id="IPR012337">
    <property type="entry name" value="RNaseH-like_sf"/>
</dbReference>
<evidence type="ECO:0000256" key="1">
    <source>
        <dbReference type="ARBA" id="ARBA00022722"/>
    </source>
</evidence>
<keyword evidence="3" id="KW-0269">Exonuclease</keyword>
<evidence type="ECO:0000313" key="5">
    <source>
        <dbReference type="EMBL" id="GAU97095.1"/>
    </source>
</evidence>
<evidence type="ECO:0000256" key="3">
    <source>
        <dbReference type="ARBA" id="ARBA00022839"/>
    </source>
</evidence>
<dbReference type="InterPro" id="IPR051274">
    <property type="entry name" value="3-5_Exoribonuclease"/>
</dbReference>
<dbReference type="Gene3D" id="3.30.420.10">
    <property type="entry name" value="Ribonuclease H-like superfamily/Ribonuclease H"/>
    <property type="match status" value="1"/>
</dbReference>
<dbReference type="STRING" id="947166.A0A1D1V8I6"/>
<keyword evidence="6" id="KW-1185">Reference proteome</keyword>
<dbReference type="AlphaFoldDB" id="A0A1D1V8I6"/>
<name>A0A1D1V8I6_RAMVA</name>
<accession>A0A1D1V8I6</accession>
<gene>
    <name evidence="5" type="primary">RvY_08449</name>
    <name evidence="5" type="synonym">RvY_08449.1</name>
    <name evidence="5" type="ORF">RvY_08449-1</name>
</gene>
<keyword evidence="1" id="KW-0540">Nuclease</keyword>
<sequence>MEYIVVIDFEATCDWNQKIGQHVNQIIEFGAVLVSTRNQQVDSTFHSYCQPSGALRTLSRYCLDLTKVIQAQVDAAALFPEVFRRFEAWLVQNGLSVISASNWIMASDSRFDFNIYLYNQCKLNYIVYPHYARQVLMVASFYKRYYLMVAITTRMSNGTATMLQRFGMTLEGKRHSAVDDVRNLARVVIRMMQDGHLPKMRANIAIYPERQSADHKIPKSCFFVDL</sequence>
<dbReference type="OrthoDB" id="448399at2759"/>
<dbReference type="PANTHER" id="PTHR23044:SF61">
    <property type="entry name" value="3'-5' EXORIBONUCLEASE 1-RELATED"/>
    <property type="match status" value="1"/>
</dbReference>
<reference evidence="5 6" key="1">
    <citation type="journal article" date="2016" name="Nat. Commun.">
        <title>Extremotolerant tardigrade genome and improved radiotolerance of human cultured cells by tardigrade-unique protein.</title>
        <authorList>
            <person name="Hashimoto T."/>
            <person name="Horikawa D.D."/>
            <person name="Saito Y."/>
            <person name="Kuwahara H."/>
            <person name="Kozuka-Hata H."/>
            <person name="Shin-I T."/>
            <person name="Minakuchi Y."/>
            <person name="Ohishi K."/>
            <person name="Motoyama A."/>
            <person name="Aizu T."/>
            <person name="Enomoto A."/>
            <person name="Kondo K."/>
            <person name="Tanaka S."/>
            <person name="Hara Y."/>
            <person name="Koshikawa S."/>
            <person name="Sagara H."/>
            <person name="Miura T."/>
            <person name="Yokobori S."/>
            <person name="Miyagawa K."/>
            <person name="Suzuki Y."/>
            <person name="Kubo T."/>
            <person name="Oyama M."/>
            <person name="Kohara Y."/>
            <person name="Fujiyama A."/>
            <person name="Arakawa K."/>
            <person name="Katayama T."/>
            <person name="Toyoda A."/>
            <person name="Kunieda T."/>
        </authorList>
    </citation>
    <scope>NUCLEOTIDE SEQUENCE [LARGE SCALE GENOMIC DNA]</scope>
    <source>
        <strain evidence="5 6">YOKOZUNA-1</strain>
    </source>
</reference>
<protein>
    <recommendedName>
        <fullName evidence="4">Exonuclease domain-containing protein</fullName>
    </recommendedName>
</protein>
<dbReference type="GO" id="GO:0000175">
    <property type="term" value="F:3'-5'-RNA exonuclease activity"/>
    <property type="evidence" value="ECO:0007669"/>
    <property type="project" value="InterPro"/>
</dbReference>
<dbReference type="CDD" id="cd06133">
    <property type="entry name" value="ERI-1_3'hExo_like"/>
    <property type="match status" value="1"/>
</dbReference>
<dbReference type="Proteomes" id="UP000186922">
    <property type="component" value="Unassembled WGS sequence"/>
</dbReference>
<proteinExistence type="predicted"/>
<organism evidence="5 6">
    <name type="scientific">Ramazzottius varieornatus</name>
    <name type="common">Water bear</name>
    <name type="synonym">Tardigrade</name>
    <dbReference type="NCBI Taxonomy" id="947166"/>
    <lineage>
        <taxon>Eukaryota</taxon>
        <taxon>Metazoa</taxon>
        <taxon>Ecdysozoa</taxon>
        <taxon>Tardigrada</taxon>
        <taxon>Eutardigrada</taxon>
        <taxon>Parachela</taxon>
        <taxon>Hypsibioidea</taxon>
        <taxon>Ramazzottiidae</taxon>
        <taxon>Ramazzottius</taxon>
    </lineage>
</organism>
<dbReference type="SMART" id="SM00479">
    <property type="entry name" value="EXOIII"/>
    <property type="match status" value="1"/>
</dbReference>
<keyword evidence="2" id="KW-0378">Hydrolase</keyword>
<dbReference type="InterPro" id="IPR013520">
    <property type="entry name" value="Ribonucl_H"/>
</dbReference>
<dbReference type="GO" id="GO:0003676">
    <property type="term" value="F:nucleic acid binding"/>
    <property type="evidence" value="ECO:0007669"/>
    <property type="project" value="InterPro"/>
</dbReference>
<dbReference type="PANTHER" id="PTHR23044">
    <property type="entry name" value="3'-5' EXONUCLEASE ERI1-RELATED"/>
    <property type="match status" value="1"/>
</dbReference>
<dbReference type="InterPro" id="IPR036397">
    <property type="entry name" value="RNaseH_sf"/>
</dbReference>
<dbReference type="EMBL" id="BDGG01000004">
    <property type="protein sequence ID" value="GAU97095.1"/>
    <property type="molecule type" value="Genomic_DNA"/>
</dbReference>
<evidence type="ECO:0000313" key="6">
    <source>
        <dbReference type="Proteomes" id="UP000186922"/>
    </source>
</evidence>
<evidence type="ECO:0000256" key="2">
    <source>
        <dbReference type="ARBA" id="ARBA00022801"/>
    </source>
</evidence>
<evidence type="ECO:0000259" key="4">
    <source>
        <dbReference type="SMART" id="SM00479"/>
    </source>
</evidence>
<dbReference type="SUPFAM" id="SSF53098">
    <property type="entry name" value="Ribonuclease H-like"/>
    <property type="match status" value="1"/>
</dbReference>
<feature type="domain" description="Exonuclease" evidence="4">
    <location>
        <begin position="3"/>
        <end position="197"/>
    </location>
</feature>
<comment type="caution">
    <text evidence="5">The sequence shown here is derived from an EMBL/GenBank/DDBJ whole genome shotgun (WGS) entry which is preliminary data.</text>
</comment>
<dbReference type="Pfam" id="PF00929">
    <property type="entry name" value="RNase_T"/>
    <property type="match status" value="1"/>
</dbReference>
<dbReference type="InterPro" id="IPR047201">
    <property type="entry name" value="ERI-1_3'hExo-like"/>
</dbReference>